<dbReference type="AlphaFoldDB" id="R0KC81"/>
<keyword evidence="4 5" id="KW-0720">Serine protease</keyword>
<evidence type="ECO:0000313" key="10">
    <source>
        <dbReference type="Proteomes" id="UP000016935"/>
    </source>
</evidence>
<dbReference type="Pfam" id="PF24476">
    <property type="entry name" value="DUF7580"/>
    <property type="match status" value="1"/>
</dbReference>
<evidence type="ECO:0000256" key="3">
    <source>
        <dbReference type="ARBA" id="ARBA00022801"/>
    </source>
</evidence>
<dbReference type="InterPro" id="IPR036852">
    <property type="entry name" value="Peptidase_S8/S53_dom_sf"/>
</dbReference>
<dbReference type="PANTHER" id="PTHR43399">
    <property type="entry name" value="SUBTILISIN-RELATED"/>
    <property type="match status" value="1"/>
</dbReference>
<dbReference type="STRING" id="671987.R0KC81"/>
<dbReference type="EMBL" id="KB908493">
    <property type="protein sequence ID" value="EOA90523.1"/>
    <property type="molecule type" value="Genomic_DNA"/>
</dbReference>
<protein>
    <recommendedName>
        <fullName evidence="11">Peptidase S8/S53 domain-containing protein</fullName>
    </recommendedName>
</protein>
<keyword evidence="6" id="KW-1133">Transmembrane helix</keyword>
<feature type="transmembrane region" description="Helical" evidence="6">
    <location>
        <begin position="489"/>
        <end position="507"/>
    </location>
</feature>
<evidence type="ECO:0000256" key="4">
    <source>
        <dbReference type="ARBA" id="ARBA00022825"/>
    </source>
</evidence>
<evidence type="ECO:0000256" key="1">
    <source>
        <dbReference type="ARBA" id="ARBA00011073"/>
    </source>
</evidence>
<dbReference type="eggNOG" id="ENOG502S0RE">
    <property type="taxonomic scope" value="Eukaryota"/>
</dbReference>
<feature type="domain" description="Peptidase S8/S53" evidence="7">
    <location>
        <begin position="268"/>
        <end position="511"/>
    </location>
</feature>
<comment type="similarity">
    <text evidence="1 5">Belongs to the peptidase S8 family.</text>
</comment>
<reference evidence="9 10" key="1">
    <citation type="journal article" date="2012" name="PLoS Pathog.">
        <title>Diverse lifestyles and strategies of plant pathogenesis encoded in the genomes of eighteen Dothideomycetes fungi.</title>
        <authorList>
            <person name="Ohm R.A."/>
            <person name="Feau N."/>
            <person name="Henrissat B."/>
            <person name="Schoch C.L."/>
            <person name="Horwitz B.A."/>
            <person name="Barry K.W."/>
            <person name="Condon B.J."/>
            <person name="Copeland A.C."/>
            <person name="Dhillon B."/>
            <person name="Glaser F."/>
            <person name="Hesse C.N."/>
            <person name="Kosti I."/>
            <person name="LaButti K."/>
            <person name="Lindquist E.A."/>
            <person name="Lucas S."/>
            <person name="Salamov A.A."/>
            <person name="Bradshaw R.E."/>
            <person name="Ciuffetti L."/>
            <person name="Hamelin R.C."/>
            <person name="Kema G.H.J."/>
            <person name="Lawrence C."/>
            <person name="Scott J.A."/>
            <person name="Spatafora J.W."/>
            <person name="Turgeon B.G."/>
            <person name="de Wit P.J.G.M."/>
            <person name="Zhong S."/>
            <person name="Goodwin S.B."/>
            <person name="Grigoriev I.V."/>
        </authorList>
    </citation>
    <scope>NUCLEOTIDE SEQUENCE [LARGE SCALE GENOMIC DNA]</scope>
    <source>
        <strain evidence="10">28A</strain>
    </source>
</reference>
<dbReference type="Gene3D" id="3.40.50.200">
    <property type="entry name" value="Peptidase S8/S53 domain"/>
    <property type="match status" value="1"/>
</dbReference>
<evidence type="ECO:0008006" key="11">
    <source>
        <dbReference type="Google" id="ProtNLM"/>
    </source>
</evidence>
<dbReference type="RefSeq" id="XP_008021857.1">
    <property type="nucleotide sequence ID" value="XM_008023666.1"/>
</dbReference>
<dbReference type="OrthoDB" id="3679130at2759"/>
<dbReference type="InterPro" id="IPR051048">
    <property type="entry name" value="Peptidase_S8/S53_subtilisin"/>
</dbReference>
<dbReference type="InterPro" id="IPR056002">
    <property type="entry name" value="DUF7580"/>
</dbReference>
<dbReference type="SUPFAM" id="SSF52743">
    <property type="entry name" value="Subtilisin-like"/>
    <property type="match status" value="1"/>
</dbReference>
<evidence type="ECO:0000313" key="9">
    <source>
        <dbReference type="EMBL" id="EOA90523.1"/>
    </source>
</evidence>
<dbReference type="CDD" id="cd00306">
    <property type="entry name" value="Peptidases_S8_S53"/>
    <property type="match status" value="1"/>
</dbReference>
<accession>R0KC81</accession>
<dbReference type="InterPro" id="IPR000209">
    <property type="entry name" value="Peptidase_S8/S53_dom"/>
</dbReference>
<dbReference type="PANTHER" id="PTHR43399:SF4">
    <property type="entry name" value="CELL WALL-ASSOCIATED PROTEASE"/>
    <property type="match status" value="1"/>
</dbReference>
<evidence type="ECO:0000256" key="2">
    <source>
        <dbReference type="ARBA" id="ARBA00022670"/>
    </source>
</evidence>
<dbReference type="GO" id="GO:0004252">
    <property type="term" value="F:serine-type endopeptidase activity"/>
    <property type="evidence" value="ECO:0007669"/>
    <property type="project" value="UniProtKB-UniRule"/>
</dbReference>
<keyword evidence="6" id="KW-0812">Transmembrane</keyword>
<dbReference type="PROSITE" id="PS51892">
    <property type="entry name" value="SUBTILASE"/>
    <property type="match status" value="1"/>
</dbReference>
<keyword evidence="6" id="KW-0472">Membrane</keyword>
<evidence type="ECO:0000256" key="5">
    <source>
        <dbReference type="PROSITE-ProRule" id="PRU01240"/>
    </source>
</evidence>
<feature type="active site" description="Charge relay system" evidence="5">
    <location>
        <position position="324"/>
    </location>
</feature>
<gene>
    <name evidence="9" type="ORF">SETTUDRAFT_25785</name>
</gene>
<feature type="active site" description="Charge relay system" evidence="5">
    <location>
        <position position="275"/>
    </location>
</feature>
<dbReference type="HOGENOM" id="CLU_009240_1_0_1"/>
<keyword evidence="3 5" id="KW-0378">Hydrolase</keyword>
<dbReference type="Proteomes" id="UP000016935">
    <property type="component" value="Unassembled WGS sequence"/>
</dbReference>
<organism evidence="9 10">
    <name type="scientific">Exserohilum turcicum (strain 28A)</name>
    <name type="common">Northern leaf blight fungus</name>
    <name type="synonym">Setosphaeria turcica</name>
    <dbReference type="NCBI Taxonomy" id="671987"/>
    <lineage>
        <taxon>Eukaryota</taxon>
        <taxon>Fungi</taxon>
        <taxon>Dikarya</taxon>
        <taxon>Ascomycota</taxon>
        <taxon>Pezizomycotina</taxon>
        <taxon>Dothideomycetes</taxon>
        <taxon>Pleosporomycetidae</taxon>
        <taxon>Pleosporales</taxon>
        <taxon>Pleosporineae</taxon>
        <taxon>Pleosporaceae</taxon>
        <taxon>Exserohilum</taxon>
    </lineage>
</organism>
<sequence>MALATALDENMISPKHKVFLAFALSKAFWQYYESDWMKVEWSSDTVQLLQTASLDSKAPFLRVIPAHLRGETFSEHESETMSGQSTHLHPYPYIFNLGLLLFQLGSADCREIQISADAENLSGIEKNNRLLLYCCKEIVSGQDWPTLAIPAQHKTKFQRAVKTCFPIDSPSFKDLFENSPDVSARRLILKNHVVDPLLELYQDMADIEEAEIWLQRSTRVGKSTVLQTGTGSNKTLKTQSDLASDWLNSMSSSWLHTHVTEKLERMKRPKIAIIDTGFDDETIVTHWRDRKLQKRLNMLPKGKAECNWKDFWQPKTIPLDIDGHGTAMLSIVHRVAPFADICVARIAGGDEDLKQDAIKTSQNLAKAIRWAVEEQDADIVSLSLGWEQEPCHEEERIVSNAISSALAKRNRNVLIFAAASNLGGGMTELFPAYLPEVISVRAVNTEGQNPGFNPSLPKGAVKVFGTLGVEVPARQRHGSGYINHNGTSVATAIMAGIAAIIIGYININMDNTEKRKSWLNIRTPEGFQRLLHQLSTESQPRQLFMTLKHHSEFKHQSILEAALTSASNPKPM</sequence>
<evidence type="ECO:0000256" key="6">
    <source>
        <dbReference type="SAM" id="Phobius"/>
    </source>
</evidence>
<dbReference type="GeneID" id="19402944"/>
<proteinExistence type="inferred from homology"/>
<feature type="active site" description="Charge relay system" evidence="5">
    <location>
        <position position="488"/>
    </location>
</feature>
<feature type="domain" description="DUF7580" evidence="8">
    <location>
        <begin position="12"/>
        <end position="198"/>
    </location>
</feature>
<evidence type="ECO:0000259" key="8">
    <source>
        <dbReference type="Pfam" id="PF24476"/>
    </source>
</evidence>
<dbReference type="GO" id="GO:0006508">
    <property type="term" value="P:proteolysis"/>
    <property type="evidence" value="ECO:0007669"/>
    <property type="project" value="UniProtKB-KW"/>
</dbReference>
<name>R0KC81_EXST2</name>
<dbReference type="InterPro" id="IPR015500">
    <property type="entry name" value="Peptidase_S8_subtilisin-rel"/>
</dbReference>
<evidence type="ECO:0000259" key="7">
    <source>
        <dbReference type="Pfam" id="PF00082"/>
    </source>
</evidence>
<keyword evidence="2 5" id="KW-0645">Protease</keyword>
<keyword evidence="10" id="KW-1185">Reference proteome</keyword>
<dbReference type="PRINTS" id="PR00723">
    <property type="entry name" value="SUBTILISIN"/>
</dbReference>
<dbReference type="Pfam" id="PF00082">
    <property type="entry name" value="Peptidase_S8"/>
    <property type="match status" value="1"/>
</dbReference>
<reference evidence="9 10" key="2">
    <citation type="journal article" date="2013" name="PLoS Genet.">
        <title>Comparative genome structure, secondary metabolite, and effector coding capacity across Cochliobolus pathogens.</title>
        <authorList>
            <person name="Condon B.J."/>
            <person name="Leng Y."/>
            <person name="Wu D."/>
            <person name="Bushley K.E."/>
            <person name="Ohm R.A."/>
            <person name="Otillar R."/>
            <person name="Martin J."/>
            <person name="Schackwitz W."/>
            <person name="Grimwood J."/>
            <person name="MohdZainudin N."/>
            <person name="Xue C."/>
            <person name="Wang R."/>
            <person name="Manning V.A."/>
            <person name="Dhillon B."/>
            <person name="Tu Z.J."/>
            <person name="Steffenson B.J."/>
            <person name="Salamov A."/>
            <person name="Sun H."/>
            <person name="Lowry S."/>
            <person name="LaButti K."/>
            <person name="Han J."/>
            <person name="Copeland A."/>
            <person name="Lindquist E."/>
            <person name="Barry K."/>
            <person name="Schmutz J."/>
            <person name="Baker S.E."/>
            <person name="Ciuffetti L.M."/>
            <person name="Grigoriev I.V."/>
            <person name="Zhong S."/>
            <person name="Turgeon B.G."/>
        </authorList>
    </citation>
    <scope>NUCLEOTIDE SEQUENCE [LARGE SCALE GENOMIC DNA]</scope>
    <source>
        <strain evidence="10">28A</strain>
    </source>
</reference>